<reference evidence="1" key="1">
    <citation type="journal article" date="2020" name="Stud. Mycol.">
        <title>101 Dothideomycetes genomes: a test case for predicting lifestyles and emergence of pathogens.</title>
        <authorList>
            <person name="Haridas S."/>
            <person name="Albert R."/>
            <person name="Binder M."/>
            <person name="Bloem J."/>
            <person name="Labutti K."/>
            <person name="Salamov A."/>
            <person name="Andreopoulos B."/>
            <person name="Baker S."/>
            <person name="Barry K."/>
            <person name="Bills G."/>
            <person name="Bluhm B."/>
            <person name="Cannon C."/>
            <person name="Castanera R."/>
            <person name="Culley D."/>
            <person name="Daum C."/>
            <person name="Ezra D."/>
            <person name="Gonzalez J."/>
            <person name="Henrissat B."/>
            <person name="Kuo A."/>
            <person name="Liang C."/>
            <person name="Lipzen A."/>
            <person name="Lutzoni F."/>
            <person name="Magnuson J."/>
            <person name="Mondo S."/>
            <person name="Nolan M."/>
            <person name="Ohm R."/>
            <person name="Pangilinan J."/>
            <person name="Park H.-J."/>
            <person name="Ramirez L."/>
            <person name="Alfaro M."/>
            <person name="Sun H."/>
            <person name="Tritt A."/>
            <person name="Yoshinaga Y."/>
            <person name="Zwiers L.-H."/>
            <person name="Turgeon B."/>
            <person name="Goodwin S."/>
            <person name="Spatafora J."/>
            <person name="Crous P."/>
            <person name="Grigoriev I."/>
        </authorList>
    </citation>
    <scope>NUCLEOTIDE SEQUENCE</scope>
    <source>
        <strain evidence="1">CBS 122368</strain>
    </source>
</reference>
<sequence>MSQSSIEGLTADSTSTPIPATVGLSFKLLTGAIFGAIFDAINWRGTVAAQHTPLARSLNIGLLPDAASAVSHISREPHRGTRGHELMNAFSPSKSGFRDLIGQARPSESANESATWQTSSFPAYPPSASRVLQISQRATAGRPVFRTSRVSIFPAAVPSPAPTPIGGVALYVRQSPCRS</sequence>
<name>A0A6A6IAB0_9PLEO</name>
<accession>A0A6A6IAB0</accession>
<keyword evidence="2" id="KW-1185">Reference proteome</keyword>
<gene>
    <name evidence="1" type="ORF">BU26DRAFT_507042</name>
</gene>
<protein>
    <submittedName>
        <fullName evidence="1">Uncharacterized protein</fullName>
    </submittedName>
</protein>
<proteinExistence type="predicted"/>
<dbReference type="Proteomes" id="UP000800094">
    <property type="component" value="Unassembled WGS sequence"/>
</dbReference>
<evidence type="ECO:0000313" key="2">
    <source>
        <dbReference type="Proteomes" id="UP000800094"/>
    </source>
</evidence>
<organism evidence="1 2">
    <name type="scientific">Trematosphaeria pertusa</name>
    <dbReference type="NCBI Taxonomy" id="390896"/>
    <lineage>
        <taxon>Eukaryota</taxon>
        <taxon>Fungi</taxon>
        <taxon>Dikarya</taxon>
        <taxon>Ascomycota</taxon>
        <taxon>Pezizomycotina</taxon>
        <taxon>Dothideomycetes</taxon>
        <taxon>Pleosporomycetidae</taxon>
        <taxon>Pleosporales</taxon>
        <taxon>Massarineae</taxon>
        <taxon>Trematosphaeriaceae</taxon>
        <taxon>Trematosphaeria</taxon>
    </lineage>
</organism>
<dbReference type="EMBL" id="ML987198">
    <property type="protein sequence ID" value="KAF2246443.1"/>
    <property type="molecule type" value="Genomic_DNA"/>
</dbReference>
<dbReference type="RefSeq" id="XP_033681447.1">
    <property type="nucleotide sequence ID" value="XM_033826969.1"/>
</dbReference>
<dbReference type="AlphaFoldDB" id="A0A6A6IAB0"/>
<evidence type="ECO:0000313" key="1">
    <source>
        <dbReference type="EMBL" id="KAF2246443.1"/>
    </source>
</evidence>
<dbReference type="GeneID" id="54580299"/>